<reference evidence="5" key="1">
    <citation type="submission" date="2023-03" db="EMBL/GenBank/DDBJ databases">
        <title>Massive genome expansion in bonnet fungi (Mycena s.s.) driven by repeated elements and novel gene families across ecological guilds.</title>
        <authorList>
            <consortium name="Lawrence Berkeley National Laboratory"/>
            <person name="Harder C.B."/>
            <person name="Miyauchi S."/>
            <person name="Viragh M."/>
            <person name="Kuo A."/>
            <person name="Thoen E."/>
            <person name="Andreopoulos B."/>
            <person name="Lu D."/>
            <person name="Skrede I."/>
            <person name="Drula E."/>
            <person name="Henrissat B."/>
            <person name="Morin E."/>
            <person name="Kohler A."/>
            <person name="Barry K."/>
            <person name="LaButti K."/>
            <person name="Morin E."/>
            <person name="Salamov A."/>
            <person name="Lipzen A."/>
            <person name="Mereny Z."/>
            <person name="Hegedus B."/>
            <person name="Baldrian P."/>
            <person name="Stursova M."/>
            <person name="Weitz H."/>
            <person name="Taylor A."/>
            <person name="Grigoriev I.V."/>
            <person name="Nagy L.G."/>
            <person name="Martin F."/>
            <person name="Kauserud H."/>
        </authorList>
    </citation>
    <scope>NUCLEOTIDE SEQUENCE</scope>
    <source>
        <strain evidence="5">CBHHK173m</strain>
    </source>
</reference>
<dbReference type="GO" id="GO:0016787">
    <property type="term" value="F:hydrolase activity"/>
    <property type="evidence" value="ECO:0007669"/>
    <property type="project" value="UniProtKB-KW"/>
</dbReference>
<dbReference type="InterPro" id="IPR002018">
    <property type="entry name" value="CarbesteraseB"/>
</dbReference>
<dbReference type="AlphaFoldDB" id="A0AAD6UDW7"/>
<dbReference type="SUPFAM" id="SSF53474">
    <property type="entry name" value="alpha/beta-Hydrolases"/>
    <property type="match status" value="1"/>
</dbReference>
<comment type="similarity">
    <text evidence="1 3">Belongs to the type-B carboxylesterase/lipase family.</text>
</comment>
<dbReference type="InterPro" id="IPR029058">
    <property type="entry name" value="AB_hydrolase_fold"/>
</dbReference>
<evidence type="ECO:0000256" key="2">
    <source>
        <dbReference type="ARBA" id="ARBA00022801"/>
    </source>
</evidence>
<dbReference type="EC" id="3.1.1.-" evidence="3"/>
<dbReference type="PANTHER" id="PTHR11559">
    <property type="entry name" value="CARBOXYLESTERASE"/>
    <property type="match status" value="1"/>
</dbReference>
<accession>A0AAD6UDW7</accession>
<dbReference type="InterPro" id="IPR019826">
    <property type="entry name" value="Carboxylesterase_B_AS"/>
</dbReference>
<feature type="domain" description="Carboxylesterase type B" evidence="4">
    <location>
        <begin position="65"/>
        <end position="529"/>
    </location>
</feature>
<evidence type="ECO:0000256" key="1">
    <source>
        <dbReference type="ARBA" id="ARBA00005964"/>
    </source>
</evidence>
<dbReference type="PROSITE" id="PS00122">
    <property type="entry name" value="CARBOXYLESTERASE_B_1"/>
    <property type="match status" value="1"/>
</dbReference>
<comment type="caution">
    <text evidence="5">The sequence shown here is derived from an EMBL/GenBank/DDBJ whole genome shotgun (WGS) entry which is preliminary data.</text>
</comment>
<keyword evidence="2 3" id="KW-0378">Hydrolase</keyword>
<feature type="chain" id="PRO_5041779877" description="Carboxylic ester hydrolase" evidence="3">
    <location>
        <begin position="23"/>
        <end position="570"/>
    </location>
</feature>
<protein>
    <recommendedName>
        <fullName evidence="3">Carboxylic ester hydrolase</fullName>
        <ecNumber evidence="3">3.1.1.-</ecNumber>
    </recommendedName>
</protein>
<dbReference type="EMBL" id="JARJCN010000015">
    <property type="protein sequence ID" value="KAJ7093968.1"/>
    <property type="molecule type" value="Genomic_DNA"/>
</dbReference>
<dbReference type="Gene3D" id="3.40.50.1820">
    <property type="entry name" value="alpha/beta hydrolase"/>
    <property type="match status" value="1"/>
</dbReference>
<name>A0AAD6UDW7_9AGAR</name>
<evidence type="ECO:0000313" key="5">
    <source>
        <dbReference type="EMBL" id="KAJ7093968.1"/>
    </source>
</evidence>
<gene>
    <name evidence="5" type="ORF">B0H15DRAFT_148299</name>
</gene>
<organism evidence="5 6">
    <name type="scientific">Mycena belliarum</name>
    <dbReference type="NCBI Taxonomy" id="1033014"/>
    <lineage>
        <taxon>Eukaryota</taxon>
        <taxon>Fungi</taxon>
        <taxon>Dikarya</taxon>
        <taxon>Basidiomycota</taxon>
        <taxon>Agaricomycotina</taxon>
        <taxon>Agaricomycetes</taxon>
        <taxon>Agaricomycetidae</taxon>
        <taxon>Agaricales</taxon>
        <taxon>Marasmiineae</taxon>
        <taxon>Mycenaceae</taxon>
        <taxon>Mycena</taxon>
    </lineage>
</organism>
<dbReference type="Proteomes" id="UP001222325">
    <property type="component" value="Unassembled WGS sequence"/>
</dbReference>
<proteinExistence type="inferred from homology"/>
<dbReference type="InterPro" id="IPR050309">
    <property type="entry name" value="Type-B_Carboxylest/Lipase"/>
</dbReference>
<sequence>MHFLRLASQLFAVVTLLPYAFADDSDTVEASSVDASGFFGSLKSNLGPVVNVGYAAYAGNATLPGITFYGGIPYIEPPVGNLRFAPPKQLNEFPNWFLSNDDVVDARNWGPICIQQPAVVGIGSEDCVTLNIWKPANATSKSKLPVYVYIHGGGHYYNSAQGFPANDWVARSNGGLIAVGIQYRLGLLGYLSGSAIVDSWSAGPNNGLLDQRAALEWIQRHIGAFGGDPKKVTIGGESSGGGSVALHVSAYGGEKNPPFRAAVIESPGNDPFYTTEHTEYCFGNVTKQVGCDGSDDVVRCLRKASIGAIISAVNNKPSTCKYGPVIDGDYVPDITTKLFAAGKFSKVPLLAGHNAQDGSIFIGAPSTINTDADIVNTVLKRYPSLTSATTSAMLVTYPPASNTTPWKTQWERAMYAYMESELGCLDYFIGNVSGKAAFNYRWDAPDPNLIASRGAYVGAAHTAELFYLYDGTNSGPSASVAQPVFTPFSPTQDTLARQAVAWWSSFARSLDPNTHAIAGSPKWERASKGGFMVADLGAAAGKTNSRMEARSNDYPKRCAWWRSVADDLRL</sequence>
<evidence type="ECO:0000259" key="4">
    <source>
        <dbReference type="Pfam" id="PF00135"/>
    </source>
</evidence>
<keyword evidence="6" id="KW-1185">Reference proteome</keyword>
<evidence type="ECO:0000313" key="6">
    <source>
        <dbReference type="Proteomes" id="UP001222325"/>
    </source>
</evidence>
<feature type="signal peptide" evidence="3">
    <location>
        <begin position="1"/>
        <end position="22"/>
    </location>
</feature>
<dbReference type="Pfam" id="PF00135">
    <property type="entry name" value="COesterase"/>
    <property type="match status" value="1"/>
</dbReference>
<keyword evidence="3" id="KW-0732">Signal</keyword>
<evidence type="ECO:0000256" key="3">
    <source>
        <dbReference type="RuleBase" id="RU361235"/>
    </source>
</evidence>